<comment type="similarity">
    <text evidence="1">Belongs to the peptidase C48 family.</text>
</comment>
<accession>A0ABR2I0J9</accession>
<feature type="compositionally biased region" description="Basic and acidic residues" evidence="6">
    <location>
        <begin position="744"/>
        <end position="759"/>
    </location>
</feature>
<dbReference type="Gene3D" id="3.40.395.10">
    <property type="entry name" value="Adenoviral Proteinase, Chain A"/>
    <property type="match status" value="1"/>
</dbReference>
<evidence type="ECO:0000256" key="5">
    <source>
        <dbReference type="ARBA" id="ARBA00022801"/>
    </source>
</evidence>
<sequence length="1231" mass="137182">MDDEGPIEEHATPSPSPPPEDLRTATEKVNISTPETFASGKFRSGNDAHRTWDDPYRRYLDLSSPRRSRGPEGNIKMNTAKRVWTKLKSYGAPGPVNTLDRDTSNGASSPTSRPIQETTDSPPSKRQRLEQNNYPKNDEDEERRPVPYSNSAFVLRNDIPGATTPQTNDFRGNLSPDAIQPHVTEFERVERLIHPPSPVLGERKIRNGKRQENLVIDLVDDGGSEDPIDLVQPRKKGQPIIESDELAHRFMSKSKGTPKRILANHDSVQTRTAFKVFRKRTRSQSMDELAGDSPTLKKARPINKRIATDLSSSGESQRGHITPVRLGRNSSQVTRQSPTKNKMMDSVKKARHIITTKGLPVKRAVSGNYAYPSPADDLYSRCVLLVHEVSHILHPTDERGTIMEQLAYLDVNLSKITKIHIPQGGMRYIVSILRSLDPSHSAGARLHIEFESQKDVQSFLKWVQISREDSFPLMIDEIPGGKLEREMDNLVPKAKLGYVIRDADVQKPSLPEDLRLVEHNQEKRKQQQLKPKPKLSQALISPDTARAKPRIKDDMHPSMSQQHIEVVDSERPQTPAIRQTRAKRKMQSPSPPPPDLWTEKNPDWRSQWRDSLIFPPTGKNRATVDQGDINRLDEGQLLNDNLIIFYLRYLQHDLEQRRPDIAERIYFHNTFFYEKLKPTKGSPGINYDSVKAWTSKVDLFKKDFIVVPINEFSHWYIAIIYNAPKLDTTARKVPAVDLSVVHTEDPADKSGDVADKEGTEQNATSLGSAAGEVTDAISHMSLEPLISDHKLAANGPSDISGDTKGLAGGDEQTGESLSTTGVGPKKPPNKGNTRGKKHSPDEPKIITLDSLGSGHSPACRNLKDYLVRELKDKKGADMPDPGSLTMTAKGIPTQKNYCDCGVYLLGYVVRFLDDPDAFIRTLLLHENIEWDIDAPALRNDIRMLLFKLQKEQMAREDERVKAKKEAARIRRNRQSRPPSSEVNEAQEPAQAIPSGAPRSSLSPVRPVAEKITVSSPSPVVLVQESVESPEIASPETTAPKAEDFTILENPKTPVRPATSPGISDRSSSVTTDLHIETPQAMPSSNGPKGGTPQETAGQALNDNDTESDVEKRMLPLLPETPIRSPADNPIVVDDYGVPGGDSEHAPTKSKSDIEVVISSREHFERQQKERQKQESANISARKHPKETARESPFFSHKRARIGGLQQNERVVAATPLPKKKSPEVVNVDDSD</sequence>
<keyword evidence="9" id="KW-1185">Reference proteome</keyword>
<feature type="region of interest" description="Disordered" evidence="6">
    <location>
        <begin position="1"/>
        <end position="146"/>
    </location>
</feature>
<evidence type="ECO:0000256" key="2">
    <source>
        <dbReference type="ARBA" id="ARBA00022553"/>
    </source>
</evidence>
<feature type="region of interest" description="Disordered" evidence="6">
    <location>
        <begin position="744"/>
        <end position="768"/>
    </location>
</feature>
<dbReference type="InterPro" id="IPR051947">
    <property type="entry name" value="Sentrin-specific_protease"/>
</dbReference>
<dbReference type="EMBL" id="JAPCWZ010000007">
    <property type="protein sequence ID" value="KAK8855557.1"/>
    <property type="molecule type" value="Genomic_DNA"/>
</dbReference>
<name>A0ABR2I0J9_9PEZI</name>
<evidence type="ECO:0000313" key="9">
    <source>
        <dbReference type="Proteomes" id="UP001390339"/>
    </source>
</evidence>
<dbReference type="InterPro" id="IPR038765">
    <property type="entry name" value="Papain-like_cys_pep_sf"/>
</dbReference>
<proteinExistence type="inferred from homology"/>
<evidence type="ECO:0000256" key="1">
    <source>
        <dbReference type="ARBA" id="ARBA00005234"/>
    </source>
</evidence>
<feature type="compositionally biased region" description="Basic and acidic residues" evidence="6">
    <location>
        <begin position="955"/>
        <end position="968"/>
    </location>
</feature>
<dbReference type="InterPro" id="IPR003653">
    <property type="entry name" value="Peptidase_C48_C"/>
</dbReference>
<gene>
    <name evidence="8" type="ORF">PGQ11_011469</name>
</gene>
<feature type="compositionally biased region" description="Low complexity" evidence="6">
    <location>
        <begin position="528"/>
        <end position="537"/>
    </location>
</feature>
<feature type="domain" description="Ubiquitin-like protease family profile" evidence="7">
    <location>
        <begin position="622"/>
        <end position="911"/>
    </location>
</feature>
<feature type="compositionally biased region" description="Basic and acidic residues" evidence="6">
    <location>
        <begin position="44"/>
        <end position="60"/>
    </location>
</feature>
<reference evidence="8 9" key="1">
    <citation type="journal article" date="2024" name="IMA Fungus">
        <title>Apiospora arundinis, a panoply of carbohydrate-active enzymes and secondary metabolites.</title>
        <authorList>
            <person name="Sorensen T."/>
            <person name="Petersen C."/>
            <person name="Muurmann A.T."/>
            <person name="Christiansen J.V."/>
            <person name="Brundto M.L."/>
            <person name="Overgaard C.K."/>
            <person name="Boysen A.T."/>
            <person name="Wollenberg R.D."/>
            <person name="Larsen T.O."/>
            <person name="Sorensen J.L."/>
            <person name="Nielsen K.L."/>
            <person name="Sondergaard T.E."/>
        </authorList>
    </citation>
    <scope>NUCLEOTIDE SEQUENCE [LARGE SCALE GENOMIC DNA]</scope>
    <source>
        <strain evidence="8 9">AAU 773</strain>
    </source>
</reference>
<keyword evidence="3" id="KW-0645">Protease</keyword>
<dbReference type="InterPro" id="IPR057501">
    <property type="entry name" value="DeUb_enz_PH"/>
</dbReference>
<dbReference type="PANTHER" id="PTHR46896">
    <property type="entry name" value="SENTRIN-SPECIFIC PROTEASE"/>
    <property type="match status" value="1"/>
</dbReference>
<protein>
    <recommendedName>
        <fullName evidence="7">Ubiquitin-like protease family profile domain-containing protein</fullName>
    </recommendedName>
</protein>
<dbReference type="PROSITE" id="PS50600">
    <property type="entry name" value="ULP_PROTEASE"/>
    <property type="match status" value="1"/>
</dbReference>
<dbReference type="Pfam" id="PF02902">
    <property type="entry name" value="Peptidase_C48"/>
    <property type="match status" value="1"/>
</dbReference>
<keyword evidence="4" id="KW-0833">Ubl conjugation pathway</keyword>
<feature type="region of interest" description="Disordered" evidence="6">
    <location>
        <begin position="327"/>
        <end position="347"/>
    </location>
</feature>
<keyword evidence="2" id="KW-0597">Phosphoprotein</keyword>
<dbReference type="SUPFAM" id="SSF54001">
    <property type="entry name" value="Cysteine proteinases"/>
    <property type="match status" value="1"/>
</dbReference>
<feature type="region of interest" description="Disordered" evidence="6">
    <location>
        <begin position="1026"/>
        <end position="1231"/>
    </location>
</feature>
<comment type="caution">
    <text evidence="8">The sequence shown here is derived from an EMBL/GenBank/DDBJ whole genome shotgun (WGS) entry which is preliminary data.</text>
</comment>
<keyword evidence="5" id="KW-0378">Hydrolase</keyword>
<feature type="compositionally biased region" description="Polar residues" evidence="6">
    <location>
        <begin position="328"/>
        <end position="340"/>
    </location>
</feature>
<dbReference type="PANTHER" id="PTHR46896:SF3">
    <property type="entry name" value="FI06413P-RELATED"/>
    <property type="match status" value="1"/>
</dbReference>
<feature type="compositionally biased region" description="Polar residues" evidence="6">
    <location>
        <begin position="104"/>
        <end position="135"/>
    </location>
</feature>
<evidence type="ECO:0000256" key="4">
    <source>
        <dbReference type="ARBA" id="ARBA00022786"/>
    </source>
</evidence>
<organism evidence="8 9">
    <name type="scientific">Apiospora arundinis</name>
    <dbReference type="NCBI Taxonomy" id="335852"/>
    <lineage>
        <taxon>Eukaryota</taxon>
        <taxon>Fungi</taxon>
        <taxon>Dikarya</taxon>
        <taxon>Ascomycota</taxon>
        <taxon>Pezizomycotina</taxon>
        <taxon>Sordariomycetes</taxon>
        <taxon>Xylariomycetidae</taxon>
        <taxon>Amphisphaeriales</taxon>
        <taxon>Apiosporaceae</taxon>
        <taxon>Apiospora</taxon>
    </lineage>
</organism>
<feature type="region of interest" description="Disordered" evidence="6">
    <location>
        <begin position="521"/>
        <end position="601"/>
    </location>
</feature>
<feature type="compositionally biased region" description="Polar residues" evidence="6">
    <location>
        <begin position="27"/>
        <end position="36"/>
    </location>
</feature>
<feature type="compositionally biased region" description="Basic and acidic residues" evidence="6">
    <location>
        <begin position="1141"/>
        <end position="1173"/>
    </location>
</feature>
<dbReference type="Pfam" id="PF25424">
    <property type="entry name" value="PH_35"/>
    <property type="match status" value="1"/>
</dbReference>
<feature type="region of interest" description="Disordered" evidence="6">
    <location>
        <begin position="791"/>
        <end position="850"/>
    </location>
</feature>
<dbReference type="Proteomes" id="UP001390339">
    <property type="component" value="Unassembled WGS sequence"/>
</dbReference>
<evidence type="ECO:0000256" key="6">
    <source>
        <dbReference type="SAM" id="MobiDB-lite"/>
    </source>
</evidence>
<evidence type="ECO:0000313" key="8">
    <source>
        <dbReference type="EMBL" id="KAK8855557.1"/>
    </source>
</evidence>
<feature type="region of interest" description="Disordered" evidence="6">
    <location>
        <begin position="955"/>
        <end position="1003"/>
    </location>
</feature>
<feature type="compositionally biased region" description="Polar residues" evidence="6">
    <location>
        <begin position="1080"/>
        <end position="1102"/>
    </location>
</feature>
<evidence type="ECO:0000256" key="3">
    <source>
        <dbReference type="ARBA" id="ARBA00022670"/>
    </source>
</evidence>
<evidence type="ECO:0000259" key="7">
    <source>
        <dbReference type="PROSITE" id="PS50600"/>
    </source>
</evidence>
<feature type="compositionally biased region" description="Polar residues" evidence="6">
    <location>
        <begin position="1060"/>
        <end position="1071"/>
    </location>
</feature>